<evidence type="ECO:0000256" key="1">
    <source>
        <dbReference type="SAM" id="Phobius"/>
    </source>
</evidence>
<accession>A0A6B0U3F0</accession>
<dbReference type="AlphaFoldDB" id="A0A6B0U3F0"/>
<protein>
    <submittedName>
        <fullName evidence="2">Uncharacterized protein</fullName>
    </submittedName>
</protein>
<sequence length="74" mass="7979">MTSCFLQRLAIISSSSLLKTFPIGLCGVLMMIILVLALNFDSNSFGSRTQSALEMLSPVFFGRNGMYTGTPPAI</sequence>
<dbReference type="EMBL" id="GIFC01001147">
    <property type="protein sequence ID" value="MXU83230.1"/>
    <property type="molecule type" value="Transcribed_RNA"/>
</dbReference>
<reference evidence="2" key="1">
    <citation type="submission" date="2019-12" db="EMBL/GenBank/DDBJ databases">
        <title>An insight into the sialome of adult female Ixodes ricinus ticks feeding for 6 days.</title>
        <authorList>
            <person name="Perner J."/>
            <person name="Ribeiro J.M.C."/>
        </authorList>
    </citation>
    <scope>NUCLEOTIDE SEQUENCE</scope>
    <source>
        <strain evidence="2">Semi-engorged</strain>
        <tissue evidence="2">Salivary glands</tissue>
    </source>
</reference>
<organism evidence="2">
    <name type="scientific">Ixodes ricinus</name>
    <name type="common">Common tick</name>
    <name type="synonym">Acarus ricinus</name>
    <dbReference type="NCBI Taxonomy" id="34613"/>
    <lineage>
        <taxon>Eukaryota</taxon>
        <taxon>Metazoa</taxon>
        <taxon>Ecdysozoa</taxon>
        <taxon>Arthropoda</taxon>
        <taxon>Chelicerata</taxon>
        <taxon>Arachnida</taxon>
        <taxon>Acari</taxon>
        <taxon>Parasitiformes</taxon>
        <taxon>Ixodida</taxon>
        <taxon>Ixodoidea</taxon>
        <taxon>Ixodidae</taxon>
        <taxon>Ixodinae</taxon>
        <taxon>Ixodes</taxon>
    </lineage>
</organism>
<keyword evidence="1" id="KW-0812">Transmembrane</keyword>
<keyword evidence="1" id="KW-0472">Membrane</keyword>
<keyword evidence="1" id="KW-1133">Transmembrane helix</keyword>
<proteinExistence type="predicted"/>
<name>A0A6B0U3F0_IXORI</name>
<evidence type="ECO:0000313" key="2">
    <source>
        <dbReference type="EMBL" id="MXU83230.1"/>
    </source>
</evidence>
<feature type="transmembrane region" description="Helical" evidence="1">
    <location>
        <begin position="20"/>
        <end position="40"/>
    </location>
</feature>